<dbReference type="AlphaFoldDB" id="A0A7R9G982"/>
<sequence length="556" mass="63549">MAMAPEQREAIKKALNEDADKLISEGDPSDPHLRRLRDEIDKCNRLFAEYEERARRGEDAKRTFADDIQNLQSTLDDAERTLKSRCLNHIPRSLDTLETLVIEHKEFETQLQPYEEIVQRVQETFRELPKKSASQQTRLEKCLEKWERIWILSADYVERMKHVEVALSDLDDAIKLVSELELKLAASDTMPSDLDALRQVYDDLQSIQATLQTHQRVIDQLTDDIPHVRPSVNKTRPDRTRHPDVDRLEEDAKKLVKRWNQLGVAVPERLSNCEAAADMLRKYQKNMEAQKSWVSQMELQVQEVNDLESSLNQNVAVAERRKSIEEVNGDGGRFLREAKIFDSGLRKFLSSLEEVHPSLDASVRTPYGPSPSNQVQVELDDLNAAYLDLVAASDDKLRCMLDVLHQTDPEASAEFAMLKKSPNRPRHHGYFCWISDILYRAPKVLRHRAIGQLDTFVNANRLVAERVRPVKLRTFRDQFNITDSPDAVFHDVTRFSSIFLAENSAARKPPGSGVAQFVITSKGLRGTFLCAKIFVSATGAKSFCLCYATLETCLNY</sequence>
<gene>
    <name evidence="2" type="ORF">NMOB1V02_LOCUS129</name>
</gene>
<dbReference type="OrthoDB" id="6343412at2759"/>
<dbReference type="InterPro" id="IPR043197">
    <property type="entry name" value="Plakin"/>
</dbReference>
<dbReference type="GO" id="GO:0016020">
    <property type="term" value="C:membrane"/>
    <property type="evidence" value="ECO:0007669"/>
    <property type="project" value="TreeGrafter"/>
</dbReference>
<dbReference type="EMBL" id="CAJPEX010000009">
    <property type="protein sequence ID" value="CAG0912337.1"/>
    <property type="molecule type" value="Genomic_DNA"/>
</dbReference>
<evidence type="ECO:0000313" key="3">
    <source>
        <dbReference type="Proteomes" id="UP000678499"/>
    </source>
</evidence>
<dbReference type="EMBL" id="OA882046">
    <property type="protein sequence ID" value="CAD7272185.1"/>
    <property type="molecule type" value="Genomic_DNA"/>
</dbReference>
<dbReference type="GO" id="GO:0045104">
    <property type="term" value="P:intermediate filament cytoskeleton organization"/>
    <property type="evidence" value="ECO:0007669"/>
    <property type="project" value="InterPro"/>
</dbReference>
<feature type="region of interest" description="Disordered" evidence="1">
    <location>
        <begin position="1"/>
        <end position="34"/>
    </location>
</feature>
<dbReference type="CDD" id="cd00176">
    <property type="entry name" value="SPEC"/>
    <property type="match status" value="1"/>
</dbReference>
<dbReference type="Gene3D" id="1.20.58.60">
    <property type="match status" value="1"/>
</dbReference>
<dbReference type="SUPFAM" id="SSF46966">
    <property type="entry name" value="Spectrin repeat"/>
    <property type="match status" value="3"/>
</dbReference>
<dbReference type="InterPro" id="IPR002017">
    <property type="entry name" value="Spectrin_repeat"/>
</dbReference>
<reference evidence="2" key="1">
    <citation type="submission" date="2020-11" db="EMBL/GenBank/DDBJ databases">
        <authorList>
            <person name="Tran Van P."/>
        </authorList>
    </citation>
    <scope>NUCLEOTIDE SEQUENCE</scope>
</reference>
<dbReference type="GO" id="GO:0042060">
    <property type="term" value="P:wound healing"/>
    <property type="evidence" value="ECO:0007669"/>
    <property type="project" value="TreeGrafter"/>
</dbReference>
<dbReference type="PANTHER" id="PTHR23169:SF23">
    <property type="entry name" value="SHORT STOP, ISOFORM H"/>
    <property type="match status" value="1"/>
</dbReference>
<protein>
    <submittedName>
        <fullName evidence="2">Uncharacterized protein</fullName>
    </submittedName>
</protein>
<dbReference type="PANTHER" id="PTHR23169">
    <property type="entry name" value="ENVOPLAKIN"/>
    <property type="match status" value="1"/>
</dbReference>
<dbReference type="GO" id="GO:0030056">
    <property type="term" value="C:hemidesmosome"/>
    <property type="evidence" value="ECO:0007669"/>
    <property type="project" value="TreeGrafter"/>
</dbReference>
<evidence type="ECO:0000313" key="2">
    <source>
        <dbReference type="EMBL" id="CAD7272185.1"/>
    </source>
</evidence>
<dbReference type="SMART" id="SM00150">
    <property type="entry name" value="SPEC"/>
    <property type="match status" value="2"/>
</dbReference>
<keyword evidence="3" id="KW-1185">Reference proteome</keyword>
<dbReference type="Pfam" id="PF00435">
    <property type="entry name" value="Spectrin"/>
    <property type="match status" value="2"/>
</dbReference>
<dbReference type="GO" id="GO:0005198">
    <property type="term" value="F:structural molecule activity"/>
    <property type="evidence" value="ECO:0007669"/>
    <property type="project" value="TreeGrafter"/>
</dbReference>
<proteinExistence type="predicted"/>
<accession>A0A7R9G982</accession>
<dbReference type="GO" id="GO:0005737">
    <property type="term" value="C:cytoplasm"/>
    <property type="evidence" value="ECO:0007669"/>
    <property type="project" value="TreeGrafter"/>
</dbReference>
<evidence type="ECO:0000256" key="1">
    <source>
        <dbReference type="SAM" id="MobiDB-lite"/>
    </source>
</evidence>
<dbReference type="GO" id="GO:0031122">
    <property type="term" value="P:cytoplasmic microtubule organization"/>
    <property type="evidence" value="ECO:0007669"/>
    <property type="project" value="TreeGrafter"/>
</dbReference>
<dbReference type="Proteomes" id="UP000678499">
    <property type="component" value="Unassembled WGS sequence"/>
</dbReference>
<dbReference type="InterPro" id="IPR018159">
    <property type="entry name" value="Spectrin/alpha-actinin"/>
</dbReference>
<organism evidence="2">
    <name type="scientific">Notodromas monacha</name>
    <dbReference type="NCBI Taxonomy" id="399045"/>
    <lineage>
        <taxon>Eukaryota</taxon>
        <taxon>Metazoa</taxon>
        <taxon>Ecdysozoa</taxon>
        <taxon>Arthropoda</taxon>
        <taxon>Crustacea</taxon>
        <taxon>Oligostraca</taxon>
        <taxon>Ostracoda</taxon>
        <taxon>Podocopa</taxon>
        <taxon>Podocopida</taxon>
        <taxon>Cypridocopina</taxon>
        <taxon>Cypridoidea</taxon>
        <taxon>Cyprididae</taxon>
        <taxon>Notodromas</taxon>
    </lineage>
</organism>
<dbReference type="GO" id="GO:0005882">
    <property type="term" value="C:intermediate filament"/>
    <property type="evidence" value="ECO:0007669"/>
    <property type="project" value="TreeGrafter"/>
</dbReference>
<name>A0A7R9G982_9CRUS</name>